<organism evidence="1 2">
    <name type="scientific">Trichinella zimbabwensis</name>
    <dbReference type="NCBI Taxonomy" id="268475"/>
    <lineage>
        <taxon>Eukaryota</taxon>
        <taxon>Metazoa</taxon>
        <taxon>Ecdysozoa</taxon>
        <taxon>Nematoda</taxon>
        <taxon>Enoplea</taxon>
        <taxon>Dorylaimia</taxon>
        <taxon>Trichinellida</taxon>
        <taxon>Trichinellidae</taxon>
        <taxon>Trichinella</taxon>
    </lineage>
</organism>
<gene>
    <name evidence="1" type="ORF">T11_17249</name>
</gene>
<dbReference type="AlphaFoldDB" id="A0A0V1DPN8"/>
<feature type="non-terminal residue" evidence="1">
    <location>
        <position position="1"/>
    </location>
</feature>
<proteinExistence type="predicted"/>
<dbReference type="EMBL" id="JYDP01008505">
    <property type="protein sequence ID" value="KRY63561.1"/>
    <property type="molecule type" value="Genomic_DNA"/>
</dbReference>
<sequence length="32" mass="3613">LSPERLCQSLTNIDADAHSQSLERARGSQWRS</sequence>
<protein>
    <submittedName>
        <fullName evidence="1">Uncharacterized protein</fullName>
    </submittedName>
</protein>
<name>A0A0V1DPN8_9BILA</name>
<comment type="caution">
    <text evidence="1">The sequence shown here is derived from an EMBL/GenBank/DDBJ whole genome shotgun (WGS) entry which is preliminary data.</text>
</comment>
<evidence type="ECO:0000313" key="1">
    <source>
        <dbReference type="EMBL" id="KRY63561.1"/>
    </source>
</evidence>
<evidence type="ECO:0000313" key="2">
    <source>
        <dbReference type="Proteomes" id="UP000055024"/>
    </source>
</evidence>
<dbReference type="Proteomes" id="UP000055024">
    <property type="component" value="Unassembled WGS sequence"/>
</dbReference>
<reference evidence="1 2" key="1">
    <citation type="submission" date="2015-01" db="EMBL/GenBank/DDBJ databases">
        <title>Evolution of Trichinella species and genotypes.</title>
        <authorList>
            <person name="Korhonen P.K."/>
            <person name="Edoardo P."/>
            <person name="Giuseppe L.R."/>
            <person name="Gasser R.B."/>
        </authorList>
    </citation>
    <scope>NUCLEOTIDE SEQUENCE [LARGE SCALE GENOMIC DNA]</scope>
    <source>
        <strain evidence="1">ISS1029</strain>
    </source>
</reference>
<keyword evidence="2" id="KW-1185">Reference proteome</keyword>
<accession>A0A0V1DPN8</accession>